<comment type="caution">
    <text evidence="3">The sequence shown here is derived from an EMBL/GenBank/DDBJ whole genome shotgun (WGS) entry which is preliminary data.</text>
</comment>
<feature type="domain" description="DUF4797" evidence="2">
    <location>
        <begin position="115"/>
        <end position="141"/>
    </location>
</feature>
<feature type="compositionally biased region" description="Polar residues" evidence="1">
    <location>
        <begin position="52"/>
        <end position="63"/>
    </location>
</feature>
<dbReference type="AlphaFoldDB" id="A0A6A4X0L1"/>
<dbReference type="Proteomes" id="UP000440578">
    <property type="component" value="Unassembled WGS sequence"/>
</dbReference>
<evidence type="ECO:0000313" key="3">
    <source>
        <dbReference type="EMBL" id="KAF0309624.1"/>
    </source>
</evidence>
<proteinExistence type="predicted"/>
<feature type="region of interest" description="Disordered" evidence="1">
    <location>
        <begin position="1"/>
        <end position="78"/>
    </location>
</feature>
<evidence type="ECO:0000256" key="1">
    <source>
        <dbReference type="SAM" id="MobiDB-lite"/>
    </source>
</evidence>
<evidence type="ECO:0000259" key="2">
    <source>
        <dbReference type="Pfam" id="PF16051"/>
    </source>
</evidence>
<dbReference type="Pfam" id="PF16051">
    <property type="entry name" value="DUF4797"/>
    <property type="match status" value="1"/>
</dbReference>
<accession>A0A6A4X0L1</accession>
<dbReference type="OrthoDB" id="8197399at2759"/>
<gene>
    <name evidence="3" type="ORF">FJT64_019277</name>
</gene>
<feature type="compositionally biased region" description="Basic and acidic residues" evidence="1">
    <location>
        <begin position="34"/>
        <end position="45"/>
    </location>
</feature>
<sequence length="157" mass="16791">MSSCDNLSEKEREPSAGPRSYRRNGALGPGRLSRSVEETPSESRRPLRPSLAVQSRSVDSSPVSAPGQRRGVSFQLPESRASAASRVAALAQRVKQLAVSAAASSGGQTKPEKTPKRILRQPVVHVYVRGASGLPTQRVPLAAVYRVSRDFRASSVS</sequence>
<protein>
    <recommendedName>
        <fullName evidence="2">DUF4797 domain-containing protein</fullName>
    </recommendedName>
</protein>
<keyword evidence="4" id="KW-1185">Reference proteome</keyword>
<organism evidence="3 4">
    <name type="scientific">Amphibalanus amphitrite</name>
    <name type="common">Striped barnacle</name>
    <name type="synonym">Balanus amphitrite</name>
    <dbReference type="NCBI Taxonomy" id="1232801"/>
    <lineage>
        <taxon>Eukaryota</taxon>
        <taxon>Metazoa</taxon>
        <taxon>Ecdysozoa</taxon>
        <taxon>Arthropoda</taxon>
        <taxon>Crustacea</taxon>
        <taxon>Multicrustacea</taxon>
        <taxon>Cirripedia</taxon>
        <taxon>Thoracica</taxon>
        <taxon>Thoracicalcarea</taxon>
        <taxon>Balanomorpha</taxon>
        <taxon>Balanoidea</taxon>
        <taxon>Balanidae</taxon>
        <taxon>Amphibalaninae</taxon>
        <taxon>Amphibalanus</taxon>
    </lineage>
</organism>
<name>A0A6A4X0L1_AMPAM</name>
<reference evidence="3 4" key="1">
    <citation type="submission" date="2019-07" db="EMBL/GenBank/DDBJ databases">
        <title>Draft genome assembly of a fouling barnacle, Amphibalanus amphitrite (Darwin, 1854): The first reference genome for Thecostraca.</title>
        <authorList>
            <person name="Kim W."/>
        </authorList>
    </citation>
    <scope>NUCLEOTIDE SEQUENCE [LARGE SCALE GENOMIC DNA]</scope>
    <source>
        <strain evidence="3">SNU_AA5</strain>
        <tissue evidence="3">Soma without cirri and trophi</tissue>
    </source>
</reference>
<dbReference type="EMBL" id="VIIS01000385">
    <property type="protein sequence ID" value="KAF0309624.1"/>
    <property type="molecule type" value="Genomic_DNA"/>
</dbReference>
<dbReference type="InterPro" id="IPR032050">
    <property type="entry name" value="DUF4797"/>
</dbReference>
<evidence type="ECO:0000313" key="4">
    <source>
        <dbReference type="Proteomes" id="UP000440578"/>
    </source>
</evidence>